<dbReference type="RefSeq" id="XP_002132409.2">
    <property type="nucleotide sequence ID" value="XM_002132373.3"/>
</dbReference>
<feature type="compositionally biased region" description="Basic and acidic residues" evidence="1">
    <location>
        <begin position="242"/>
        <end position="294"/>
    </location>
</feature>
<sequence length="501" mass="56370">MALCRAPAQPRQQQPQQPACPPMSLPVSYPYMDAQQLQQFYIAQMLQPQPPLGPNVYVQPWYMCQPPSCQNYGYCYGMQMPPRAMLPQDCSSPSNTPSIQSTGSENSTGSCCRPTTSTRCVPQDRKRSPAGGRTYQQCKVPLPKTACGWCGSLDSFESDGSALLEAQRFAACSICPAPKPKEIQRRQQQEEVSQNDSEMEQNLASKKEQRIASNKVHRIDSEIGSENGSKIDSENEEEVIDSENHSRQAASKKEQRKDLKRAQRHSSKEERGSSKEEKCSSKEERHSSKEERHSSKEKRHSSKEERGSFKEERGSYKEERGSSKEERQSSKEERGSSKEKRHSSKEERGSFKEEKCSAKKHHKEAIKPAKPAKPATLKEDIDSALGSSASSFIKRLGVLMRHRSTRSSMKQKQAKAPPSPCLTPACSNTSSESLQQPPTRSSFLSRLFGEVRDNDMAFYAQKSRCNIQHEPSLHSDSLEQLAAFKKLRKKQRLSAKGPYEI</sequence>
<accession>A0A6I8UXR9</accession>
<gene>
    <name evidence="3" type="primary">LOC6903534</name>
</gene>
<reference evidence="3" key="1">
    <citation type="submission" date="2025-08" db="UniProtKB">
        <authorList>
            <consortium name="RefSeq"/>
        </authorList>
    </citation>
    <scope>IDENTIFICATION</scope>
    <source>
        <strain evidence="3">MV-25-SWS-2005</strain>
        <tissue evidence="3">Whole body</tissue>
    </source>
</reference>
<evidence type="ECO:0000256" key="1">
    <source>
        <dbReference type="SAM" id="MobiDB-lite"/>
    </source>
</evidence>
<dbReference type="KEGG" id="dpo:6903534"/>
<keyword evidence="2" id="KW-1185">Reference proteome</keyword>
<feature type="compositionally biased region" description="Low complexity" evidence="1">
    <location>
        <begin position="1"/>
        <end position="17"/>
    </location>
</feature>
<feature type="region of interest" description="Disordered" evidence="1">
    <location>
        <begin position="403"/>
        <end position="440"/>
    </location>
</feature>
<dbReference type="InParanoid" id="A0A6I8UXR9"/>
<dbReference type="AlphaFoldDB" id="A0A6I8UXR9"/>
<protein>
    <submittedName>
        <fullName evidence="3">Uncharacterized protein</fullName>
    </submittedName>
</protein>
<name>A0A6I8UXR9_DROPS</name>
<feature type="compositionally biased region" description="Polar residues" evidence="1">
    <location>
        <begin position="425"/>
        <end position="440"/>
    </location>
</feature>
<feature type="region of interest" description="Disordered" evidence="1">
    <location>
        <begin position="181"/>
        <end position="377"/>
    </location>
</feature>
<proteinExistence type="predicted"/>
<feature type="compositionally biased region" description="Basic and acidic residues" evidence="1">
    <location>
        <begin position="302"/>
        <end position="357"/>
    </location>
</feature>
<feature type="region of interest" description="Disordered" evidence="1">
    <location>
        <begin position="1"/>
        <end position="20"/>
    </location>
</feature>
<dbReference type="Proteomes" id="UP000001819">
    <property type="component" value="Chromosome 4"/>
</dbReference>
<dbReference type="ExpressionAtlas" id="A0A6I8UXR9">
    <property type="expression patterns" value="baseline"/>
</dbReference>
<evidence type="ECO:0000313" key="3">
    <source>
        <dbReference type="RefSeq" id="XP_002132409.2"/>
    </source>
</evidence>
<evidence type="ECO:0000313" key="2">
    <source>
        <dbReference type="Proteomes" id="UP000001819"/>
    </source>
</evidence>
<feature type="compositionally biased region" description="Polar residues" evidence="1">
    <location>
        <begin position="89"/>
        <end position="117"/>
    </location>
</feature>
<organism evidence="2 3">
    <name type="scientific">Drosophila pseudoobscura pseudoobscura</name>
    <name type="common">Fruit fly</name>
    <dbReference type="NCBI Taxonomy" id="46245"/>
    <lineage>
        <taxon>Eukaryota</taxon>
        <taxon>Metazoa</taxon>
        <taxon>Ecdysozoa</taxon>
        <taxon>Arthropoda</taxon>
        <taxon>Hexapoda</taxon>
        <taxon>Insecta</taxon>
        <taxon>Pterygota</taxon>
        <taxon>Neoptera</taxon>
        <taxon>Endopterygota</taxon>
        <taxon>Diptera</taxon>
        <taxon>Brachycera</taxon>
        <taxon>Muscomorpha</taxon>
        <taxon>Ephydroidea</taxon>
        <taxon>Drosophilidae</taxon>
        <taxon>Drosophila</taxon>
        <taxon>Sophophora</taxon>
    </lineage>
</organism>
<feature type="region of interest" description="Disordered" evidence="1">
    <location>
        <begin position="88"/>
        <end position="117"/>
    </location>
</feature>
<feature type="compositionally biased region" description="Polar residues" evidence="1">
    <location>
        <begin position="190"/>
        <end position="204"/>
    </location>
</feature>